<evidence type="ECO:0000256" key="1">
    <source>
        <dbReference type="SAM" id="Phobius"/>
    </source>
</evidence>
<reference evidence="2 3" key="1">
    <citation type="submission" date="2018-06" db="EMBL/GenBank/DDBJ databases">
        <title>Halonotius sp. F13-13 a new haloarchaeeon isolated from a solar saltern from Isla Cristina, Huelva, Spain.</title>
        <authorList>
            <person name="Duran-Viseras A."/>
            <person name="Sanchez-Porro C."/>
            <person name="Ventosa A."/>
        </authorList>
    </citation>
    <scope>NUCLEOTIDE SEQUENCE [LARGE SCALE GENOMIC DNA]</scope>
    <source>
        <strain evidence="2 3">F13-13</strain>
    </source>
</reference>
<sequence length="72" mass="7623">MRDASPGGILLGSAVLFVVLWEIRSALGLLAGVDTNGTVFFVGTIIFVAFVAFGLSVGLFQVSAMIFNERRS</sequence>
<comment type="caution">
    <text evidence="2">The sequence shown here is derived from an EMBL/GenBank/DDBJ whole genome shotgun (WGS) entry which is preliminary data.</text>
</comment>
<organism evidence="2 3">
    <name type="scientific">Halonotius aquaticus</name>
    <dbReference type="NCBI Taxonomy" id="2216978"/>
    <lineage>
        <taxon>Archaea</taxon>
        <taxon>Methanobacteriati</taxon>
        <taxon>Methanobacteriota</taxon>
        <taxon>Stenosarchaea group</taxon>
        <taxon>Halobacteria</taxon>
        <taxon>Halobacteriales</taxon>
        <taxon>Haloferacaceae</taxon>
        <taxon>Halonotius</taxon>
    </lineage>
</organism>
<accession>A0A3A6PUH1</accession>
<dbReference type="AlphaFoldDB" id="A0A3A6PUH1"/>
<evidence type="ECO:0000313" key="3">
    <source>
        <dbReference type="Proteomes" id="UP000276588"/>
    </source>
</evidence>
<dbReference type="EMBL" id="QKNY01000018">
    <property type="protein sequence ID" value="RJX41961.1"/>
    <property type="molecule type" value="Genomic_DNA"/>
</dbReference>
<evidence type="ECO:0000313" key="2">
    <source>
        <dbReference type="EMBL" id="RJX41961.1"/>
    </source>
</evidence>
<gene>
    <name evidence="2" type="ORF">DM826_09885</name>
</gene>
<feature type="transmembrane region" description="Helical" evidence="1">
    <location>
        <begin position="38"/>
        <end position="67"/>
    </location>
</feature>
<name>A0A3A6PUH1_9EURY</name>
<dbReference type="Proteomes" id="UP000276588">
    <property type="component" value="Unassembled WGS sequence"/>
</dbReference>
<keyword evidence="1" id="KW-0472">Membrane</keyword>
<dbReference type="RefSeq" id="WP_120103231.1">
    <property type="nucleotide sequence ID" value="NZ_QKNY01000018.1"/>
</dbReference>
<dbReference type="OrthoDB" id="336766at2157"/>
<proteinExistence type="predicted"/>
<protein>
    <submittedName>
        <fullName evidence="2">Uncharacterized protein</fullName>
    </submittedName>
</protein>
<keyword evidence="1" id="KW-1133">Transmembrane helix</keyword>
<keyword evidence="1" id="KW-0812">Transmembrane</keyword>
<keyword evidence="3" id="KW-1185">Reference proteome</keyword>